<proteinExistence type="predicted"/>
<dbReference type="STRING" id="658196.A0A397T858"/>
<feature type="domain" description="Helicase C-terminal" evidence="1">
    <location>
        <begin position="4"/>
        <end position="60"/>
    </location>
</feature>
<dbReference type="EMBL" id="QKYT01000103">
    <property type="protein sequence ID" value="RIA93499.1"/>
    <property type="molecule type" value="Genomic_DNA"/>
</dbReference>
<name>A0A397T858_9GLOM</name>
<reference evidence="2 3" key="1">
    <citation type="submission" date="2018-06" db="EMBL/GenBank/DDBJ databases">
        <title>Comparative genomics reveals the genomic features of Rhizophagus irregularis, R. cerebriforme, R. diaphanum and Gigaspora rosea, and their symbiotic lifestyle signature.</title>
        <authorList>
            <person name="Morin E."/>
            <person name="San Clemente H."/>
            <person name="Chen E.C.H."/>
            <person name="De La Providencia I."/>
            <person name="Hainaut M."/>
            <person name="Kuo A."/>
            <person name="Kohler A."/>
            <person name="Murat C."/>
            <person name="Tang N."/>
            <person name="Roy S."/>
            <person name="Loubradou J."/>
            <person name="Henrissat B."/>
            <person name="Grigoriev I.V."/>
            <person name="Corradi N."/>
            <person name="Roux C."/>
            <person name="Martin F.M."/>
        </authorList>
    </citation>
    <scope>NUCLEOTIDE SEQUENCE [LARGE SCALE GENOMIC DNA]</scope>
    <source>
        <strain evidence="2 3">DAOM 227022</strain>
    </source>
</reference>
<dbReference type="Proteomes" id="UP000265703">
    <property type="component" value="Unassembled WGS sequence"/>
</dbReference>
<dbReference type="Pfam" id="PF00271">
    <property type="entry name" value="Helicase_C"/>
    <property type="match status" value="1"/>
</dbReference>
<dbReference type="InterPro" id="IPR001650">
    <property type="entry name" value="Helicase_C-like"/>
</dbReference>
<comment type="caution">
    <text evidence="2">The sequence shown here is derived from an EMBL/GenBank/DDBJ whole genome shotgun (WGS) entry which is preliminary data.</text>
</comment>
<evidence type="ECO:0000259" key="1">
    <source>
        <dbReference type="Pfam" id="PF00271"/>
    </source>
</evidence>
<dbReference type="InterPro" id="IPR027417">
    <property type="entry name" value="P-loop_NTPase"/>
</dbReference>
<organism evidence="2 3">
    <name type="scientific">Glomus cerebriforme</name>
    <dbReference type="NCBI Taxonomy" id="658196"/>
    <lineage>
        <taxon>Eukaryota</taxon>
        <taxon>Fungi</taxon>
        <taxon>Fungi incertae sedis</taxon>
        <taxon>Mucoromycota</taxon>
        <taxon>Glomeromycotina</taxon>
        <taxon>Glomeromycetes</taxon>
        <taxon>Glomerales</taxon>
        <taxon>Glomeraceae</taxon>
        <taxon>Glomus</taxon>
    </lineage>
</organism>
<dbReference type="Gene3D" id="3.40.50.300">
    <property type="entry name" value="P-loop containing nucleotide triphosphate hydrolases"/>
    <property type="match status" value="1"/>
</dbReference>
<dbReference type="SUPFAM" id="SSF52540">
    <property type="entry name" value="P-loop containing nucleoside triphosphate hydrolases"/>
    <property type="match status" value="1"/>
</dbReference>
<evidence type="ECO:0000313" key="2">
    <source>
        <dbReference type="EMBL" id="RIA93499.1"/>
    </source>
</evidence>
<sequence length="61" mass="7024">LNRSFSVYYGKIGDEQRQSIISYWKDNKIQIMIETNTFSTDVNSPDVYLVVCCVAPLNMSK</sequence>
<evidence type="ECO:0000313" key="3">
    <source>
        <dbReference type="Proteomes" id="UP000265703"/>
    </source>
</evidence>
<dbReference type="AlphaFoldDB" id="A0A397T858"/>
<keyword evidence="3" id="KW-1185">Reference proteome</keyword>
<dbReference type="OrthoDB" id="10261556at2759"/>
<accession>A0A397T858</accession>
<feature type="non-terminal residue" evidence="2">
    <location>
        <position position="1"/>
    </location>
</feature>
<gene>
    <name evidence="2" type="ORF">C1645_690708</name>
</gene>
<protein>
    <recommendedName>
        <fullName evidence="1">Helicase C-terminal domain-containing protein</fullName>
    </recommendedName>
</protein>